<dbReference type="EMBL" id="FNBW01000009">
    <property type="protein sequence ID" value="SDG04584.1"/>
    <property type="molecule type" value="Genomic_DNA"/>
</dbReference>
<organism evidence="1 2">
    <name type="scientific">Thalassobaculum litoreum DSM 18839</name>
    <dbReference type="NCBI Taxonomy" id="1123362"/>
    <lineage>
        <taxon>Bacteria</taxon>
        <taxon>Pseudomonadati</taxon>
        <taxon>Pseudomonadota</taxon>
        <taxon>Alphaproteobacteria</taxon>
        <taxon>Rhodospirillales</taxon>
        <taxon>Thalassobaculaceae</taxon>
        <taxon>Thalassobaculum</taxon>
    </lineage>
</organism>
<dbReference type="Proteomes" id="UP000198615">
    <property type="component" value="Unassembled WGS sequence"/>
</dbReference>
<dbReference type="InterPro" id="IPR020835">
    <property type="entry name" value="Catalase_sf"/>
</dbReference>
<reference evidence="1 2" key="1">
    <citation type="submission" date="2016-10" db="EMBL/GenBank/DDBJ databases">
        <authorList>
            <person name="Varghese N."/>
            <person name="Submissions S."/>
        </authorList>
    </citation>
    <scope>NUCLEOTIDE SEQUENCE [LARGE SCALE GENOMIC DNA]</scope>
    <source>
        <strain evidence="1 2">DSM 18839</strain>
    </source>
</reference>
<dbReference type="GO" id="GO:0020037">
    <property type="term" value="F:heme binding"/>
    <property type="evidence" value="ECO:0007669"/>
    <property type="project" value="InterPro"/>
</dbReference>
<proteinExistence type="predicted"/>
<accession>A0A8G2EVY4</accession>
<dbReference type="Gene3D" id="2.40.180.10">
    <property type="entry name" value="Catalase core domain"/>
    <property type="match status" value="1"/>
</dbReference>
<dbReference type="SUPFAM" id="SSF56634">
    <property type="entry name" value="Heme-dependent catalase-like"/>
    <property type="match status" value="1"/>
</dbReference>
<sequence>MNRPTSCPADPAQRDELLAICERTFQRPEADGTLPRQFHRKTHACLHAVLTIDPPDDPAVRHGLFARPGRYDTLVRFSNSFFAEDDHPDARGLALKVTGVDGAVCDGAPPGQQDFVLMNAETGPARNADEAMALFRALDGLRRATISAVAAPRYLFPSLLPWRARWRYLLFLCESGLQHLRGFDLAQLAYGSVTPYRLGDGATKFTLVPDADAKARRPAKGKSLAGRLQAALDSGPIRFDFRLQPRVLDSDPMEDVRRAWRSPTVTVGSLEIPPQDVAATVALGDRLTFSPWNCLAAHEPLGSINALRRAAYAASAANRGAQAKAPLDGGS</sequence>
<evidence type="ECO:0000313" key="2">
    <source>
        <dbReference type="Proteomes" id="UP000198615"/>
    </source>
</evidence>
<dbReference type="RefSeq" id="WP_093151697.1">
    <property type="nucleotide sequence ID" value="NZ_FNBW01000009.1"/>
</dbReference>
<comment type="caution">
    <text evidence="1">The sequence shown here is derived from an EMBL/GenBank/DDBJ whole genome shotgun (WGS) entry which is preliminary data.</text>
</comment>
<dbReference type="AlphaFoldDB" id="A0A8G2EVY4"/>
<name>A0A8G2EVY4_9PROT</name>
<dbReference type="OrthoDB" id="9765610at2"/>
<evidence type="ECO:0000313" key="1">
    <source>
        <dbReference type="EMBL" id="SDG04584.1"/>
    </source>
</evidence>
<protein>
    <recommendedName>
        <fullName evidence="3">Catalase</fullName>
    </recommendedName>
</protein>
<keyword evidence="2" id="KW-1185">Reference proteome</keyword>
<evidence type="ECO:0008006" key="3">
    <source>
        <dbReference type="Google" id="ProtNLM"/>
    </source>
</evidence>
<gene>
    <name evidence="1" type="ORF">SAMN05660686_03189</name>
</gene>